<accession>A0A846QKZ7</accession>
<feature type="domain" description="Beta-lactamase-related" evidence="1">
    <location>
        <begin position="41"/>
        <end position="341"/>
    </location>
</feature>
<evidence type="ECO:0000259" key="1">
    <source>
        <dbReference type="Pfam" id="PF00144"/>
    </source>
</evidence>
<dbReference type="AlphaFoldDB" id="A0A846QKZ7"/>
<name>A0A846QKZ7_9FLAO</name>
<comment type="caution">
    <text evidence="2">The sequence shown here is derived from an EMBL/GenBank/DDBJ whole genome shotgun (WGS) entry which is preliminary data.</text>
</comment>
<dbReference type="SUPFAM" id="SSF56601">
    <property type="entry name" value="beta-lactamase/transpeptidase-like"/>
    <property type="match status" value="1"/>
</dbReference>
<dbReference type="RefSeq" id="WP_167959745.1">
    <property type="nucleotide sequence ID" value="NZ_JAATJJ010000001.1"/>
</dbReference>
<reference evidence="2 3" key="1">
    <citation type="submission" date="2020-03" db="EMBL/GenBank/DDBJ databases">
        <title>Genomic Encyclopedia of Type Strains, Phase IV (KMG-IV): sequencing the most valuable type-strain genomes for metagenomic binning, comparative biology and taxonomic classification.</title>
        <authorList>
            <person name="Goeker M."/>
        </authorList>
    </citation>
    <scope>NUCLEOTIDE SEQUENCE [LARGE SCALE GENOMIC DNA]</scope>
    <source>
        <strain evidence="2 3">DSM 29762</strain>
    </source>
</reference>
<evidence type="ECO:0000313" key="3">
    <source>
        <dbReference type="Proteomes" id="UP000590442"/>
    </source>
</evidence>
<dbReference type="PANTHER" id="PTHR46825:SF9">
    <property type="entry name" value="BETA-LACTAMASE-RELATED DOMAIN-CONTAINING PROTEIN"/>
    <property type="match status" value="1"/>
</dbReference>
<proteinExistence type="predicted"/>
<sequence>MKKAHYLKYLLIIILFFNLQSKSYAQNLEAKIDSLILNTFKDKNGPGGVFLVAKAGKPIYQKSVGKANLELDVNLTSEYVFEIGSMTKQFTAIAILMLLEEGKLNLNDNITKYIPDYPTHGETITIHHLLNHTSGIKSFTRIKGLNDIARKDLTLLEVIDFFKNEPMDFKPGEKFKYNNSGYLILGYIIESISKQSYASFIEEHIFKKLGMDASLFASHRKVIKKRAYGYHKKEDYINARYISFTIPSSAGSLMSNVNDMLKWQEALTYNKLVDKKIADKAFTNYTLNNGDKINYGYGWHVKKINENLSREHGGSIFGFKSMGVYLPNEDIYVIGLSNCDCNSPTKITRKIAKLTAEIN</sequence>
<dbReference type="InterPro" id="IPR001466">
    <property type="entry name" value="Beta-lactam-related"/>
</dbReference>
<dbReference type="Pfam" id="PF00144">
    <property type="entry name" value="Beta-lactamase"/>
    <property type="match status" value="1"/>
</dbReference>
<gene>
    <name evidence="2" type="ORF">GGR42_000088</name>
</gene>
<organism evidence="2 3">
    <name type="scientific">Saonia flava</name>
    <dbReference type="NCBI Taxonomy" id="523696"/>
    <lineage>
        <taxon>Bacteria</taxon>
        <taxon>Pseudomonadati</taxon>
        <taxon>Bacteroidota</taxon>
        <taxon>Flavobacteriia</taxon>
        <taxon>Flavobacteriales</taxon>
        <taxon>Flavobacteriaceae</taxon>
        <taxon>Saonia</taxon>
    </lineage>
</organism>
<evidence type="ECO:0000313" key="2">
    <source>
        <dbReference type="EMBL" id="NJB69626.1"/>
    </source>
</evidence>
<dbReference type="InterPro" id="IPR012338">
    <property type="entry name" value="Beta-lactam/transpept-like"/>
</dbReference>
<dbReference type="EMBL" id="JAATJJ010000001">
    <property type="protein sequence ID" value="NJB69626.1"/>
    <property type="molecule type" value="Genomic_DNA"/>
</dbReference>
<dbReference type="InterPro" id="IPR050491">
    <property type="entry name" value="AmpC-like"/>
</dbReference>
<dbReference type="Gene3D" id="3.40.710.10">
    <property type="entry name" value="DD-peptidase/beta-lactamase superfamily"/>
    <property type="match status" value="1"/>
</dbReference>
<dbReference type="Proteomes" id="UP000590442">
    <property type="component" value="Unassembled WGS sequence"/>
</dbReference>
<dbReference type="PANTHER" id="PTHR46825">
    <property type="entry name" value="D-ALANYL-D-ALANINE-CARBOXYPEPTIDASE/ENDOPEPTIDASE AMPH"/>
    <property type="match status" value="1"/>
</dbReference>
<keyword evidence="3" id="KW-1185">Reference proteome</keyword>
<protein>
    <submittedName>
        <fullName evidence="2">CubicO group peptidase (Beta-lactamase class C family)</fullName>
    </submittedName>
</protein>